<keyword evidence="4" id="KW-1185">Reference proteome</keyword>
<feature type="region of interest" description="Disordered" evidence="1">
    <location>
        <begin position="68"/>
        <end position="87"/>
    </location>
</feature>
<dbReference type="Proteomes" id="UP000006727">
    <property type="component" value="Chromosome 17"/>
</dbReference>
<sequence>MTSENRLDFGSTWPVIQFLFVPMSSKYPFGASKELDRGCAPISAYFGRWPFTAKYFTTALGLTISKLTSTNNGSSQEHRMEAVDLSL</sequence>
<evidence type="ECO:0000313" key="3">
    <source>
        <dbReference type="EnsemblPlants" id="Pp3c17_17500V3.1"/>
    </source>
</evidence>
<organism evidence="2">
    <name type="scientific">Physcomitrium patens</name>
    <name type="common">Spreading-leaved earth moss</name>
    <name type="synonym">Physcomitrella patens</name>
    <dbReference type="NCBI Taxonomy" id="3218"/>
    <lineage>
        <taxon>Eukaryota</taxon>
        <taxon>Viridiplantae</taxon>
        <taxon>Streptophyta</taxon>
        <taxon>Embryophyta</taxon>
        <taxon>Bryophyta</taxon>
        <taxon>Bryophytina</taxon>
        <taxon>Bryopsida</taxon>
        <taxon>Funariidae</taxon>
        <taxon>Funariales</taxon>
        <taxon>Funariaceae</taxon>
        <taxon>Physcomitrium</taxon>
    </lineage>
</organism>
<dbReference type="PaxDb" id="3218-PP1S173_24V6.1"/>
<dbReference type="EnsemblPlants" id="Pp3c17_17500V3.1">
    <property type="protein sequence ID" value="Pp3c17_17500V3.1"/>
    <property type="gene ID" value="Pp3c17_17500"/>
</dbReference>
<gene>
    <name evidence="2" type="ORF">PHYPA_022231</name>
</gene>
<evidence type="ECO:0000313" key="4">
    <source>
        <dbReference type="Proteomes" id="UP000006727"/>
    </source>
</evidence>
<reference evidence="3" key="3">
    <citation type="submission" date="2020-12" db="UniProtKB">
        <authorList>
            <consortium name="EnsemblPlants"/>
        </authorList>
    </citation>
    <scope>IDENTIFICATION</scope>
</reference>
<feature type="compositionally biased region" description="Basic and acidic residues" evidence="1">
    <location>
        <begin position="76"/>
        <end position="87"/>
    </location>
</feature>
<name>A0A2K1J4E6_PHYPA</name>
<protein>
    <submittedName>
        <fullName evidence="2 3">Uncharacterized protein</fullName>
    </submittedName>
</protein>
<evidence type="ECO:0000256" key="1">
    <source>
        <dbReference type="SAM" id="MobiDB-lite"/>
    </source>
</evidence>
<evidence type="ECO:0000313" key="2">
    <source>
        <dbReference type="EMBL" id="PNR36380.1"/>
    </source>
</evidence>
<dbReference type="Gramene" id="Pp3c17_17500V3.1">
    <property type="protein sequence ID" value="Pp3c17_17500V3.1"/>
    <property type="gene ID" value="Pp3c17_17500"/>
</dbReference>
<reference evidence="2 4" key="1">
    <citation type="journal article" date="2008" name="Science">
        <title>The Physcomitrella genome reveals evolutionary insights into the conquest of land by plants.</title>
        <authorList>
            <person name="Rensing S."/>
            <person name="Lang D."/>
            <person name="Zimmer A."/>
            <person name="Terry A."/>
            <person name="Salamov A."/>
            <person name="Shapiro H."/>
            <person name="Nishiyama T."/>
            <person name="Perroud P.-F."/>
            <person name="Lindquist E."/>
            <person name="Kamisugi Y."/>
            <person name="Tanahashi T."/>
            <person name="Sakakibara K."/>
            <person name="Fujita T."/>
            <person name="Oishi K."/>
            <person name="Shin-I T."/>
            <person name="Kuroki Y."/>
            <person name="Toyoda A."/>
            <person name="Suzuki Y."/>
            <person name="Hashimoto A."/>
            <person name="Yamaguchi K."/>
            <person name="Sugano A."/>
            <person name="Kohara Y."/>
            <person name="Fujiyama A."/>
            <person name="Anterola A."/>
            <person name="Aoki S."/>
            <person name="Ashton N."/>
            <person name="Barbazuk W.B."/>
            <person name="Barker E."/>
            <person name="Bennetzen J."/>
            <person name="Bezanilla M."/>
            <person name="Blankenship R."/>
            <person name="Cho S.H."/>
            <person name="Dutcher S."/>
            <person name="Estelle M."/>
            <person name="Fawcett J.A."/>
            <person name="Gundlach H."/>
            <person name="Hanada K."/>
            <person name="Heyl A."/>
            <person name="Hicks K.A."/>
            <person name="Hugh J."/>
            <person name="Lohr M."/>
            <person name="Mayer K."/>
            <person name="Melkozernov A."/>
            <person name="Murata T."/>
            <person name="Nelson D."/>
            <person name="Pils B."/>
            <person name="Prigge M."/>
            <person name="Reiss B."/>
            <person name="Renner T."/>
            <person name="Rombauts S."/>
            <person name="Rushton P."/>
            <person name="Sanderfoot A."/>
            <person name="Schween G."/>
            <person name="Shiu S.-H."/>
            <person name="Stueber K."/>
            <person name="Theodoulou F.L."/>
            <person name="Tu H."/>
            <person name="Van de Peer Y."/>
            <person name="Verrier P.J."/>
            <person name="Waters E."/>
            <person name="Wood A."/>
            <person name="Yang L."/>
            <person name="Cove D."/>
            <person name="Cuming A."/>
            <person name="Hasebe M."/>
            <person name="Lucas S."/>
            <person name="Mishler D.B."/>
            <person name="Reski R."/>
            <person name="Grigoriev I."/>
            <person name="Quatrano R.S."/>
            <person name="Boore J.L."/>
        </authorList>
    </citation>
    <scope>NUCLEOTIDE SEQUENCE [LARGE SCALE GENOMIC DNA]</scope>
    <source>
        <strain evidence="3 4">cv. Gransden 2004</strain>
    </source>
</reference>
<accession>A0A2K1J4E6</accession>
<dbReference type="InParanoid" id="A0A2K1J4E6"/>
<proteinExistence type="predicted"/>
<dbReference type="EMBL" id="ABEU02000017">
    <property type="protein sequence ID" value="PNR36380.1"/>
    <property type="molecule type" value="Genomic_DNA"/>
</dbReference>
<reference evidence="2 4" key="2">
    <citation type="journal article" date="2018" name="Plant J.">
        <title>The Physcomitrella patens chromosome-scale assembly reveals moss genome structure and evolution.</title>
        <authorList>
            <person name="Lang D."/>
            <person name="Ullrich K.K."/>
            <person name="Murat F."/>
            <person name="Fuchs J."/>
            <person name="Jenkins J."/>
            <person name="Haas F.B."/>
            <person name="Piednoel M."/>
            <person name="Gundlach H."/>
            <person name="Van Bel M."/>
            <person name="Meyberg R."/>
            <person name="Vives C."/>
            <person name="Morata J."/>
            <person name="Symeonidi A."/>
            <person name="Hiss M."/>
            <person name="Muchero W."/>
            <person name="Kamisugi Y."/>
            <person name="Saleh O."/>
            <person name="Blanc G."/>
            <person name="Decker E.L."/>
            <person name="van Gessel N."/>
            <person name="Grimwood J."/>
            <person name="Hayes R.D."/>
            <person name="Graham S.W."/>
            <person name="Gunter L.E."/>
            <person name="McDaniel S.F."/>
            <person name="Hoernstein S.N.W."/>
            <person name="Larsson A."/>
            <person name="Li F.W."/>
            <person name="Perroud P.F."/>
            <person name="Phillips J."/>
            <person name="Ranjan P."/>
            <person name="Rokshar D.S."/>
            <person name="Rothfels C.J."/>
            <person name="Schneider L."/>
            <person name="Shu S."/>
            <person name="Stevenson D.W."/>
            <person name="Thummler F."/>
            <person name="Tillich M."/>
            <person name="Villarreal Aguilar J.C."/>
            <person name="Widiez T."/>
            <person name="Wong G.K."/>
            <person name="Wymore A."/>
            <person name="Zhang Y."/>
            <person name="Zimmer A.D."/>
            <person name="Quatrano R.S."/>
            <person name="Mayer K.F.X."/>
            <person name="Goodstein D."/>
            <person name="Casacuberta J.M."/>
            <person name="Vandepoele K."/>
            <person name="Reski R."/>
            <person name="Cuming A.C."/>
            <person name="Tuskan G.A."/>
            <person name="Maumus F."/>
            <person name="Salse J."/>
            <person name="Schmutz J."/>
            <person name="Rensing S.A."/>
        </authorList>
    </citation>
    <scope>NUCLEOTIDE SEQUENCE [LARGE SCALE GENOMIC DNA]</scope>
    <source>
        <strain evidence="3 4">cv. Gransden 2004</strain>
    </source>
</reference>
<dbReference type="AlphaFoldDB" id="A0A2K1J4E6"/>